<feature type="compositionally biased region" description="Low complexity" evidence="1">
    <location>
        <begin position="196"/>
        <end position="207"/>
    </location>
</feature>
<organism evidence="2 3">
    <name type="scientific">Cichlidogyrus casuarinus</name>
    <dbReference type="NCBI Taxonomy" id="1844966"/>
    <lineage>
        <taxon>Eukaryota</taxon>
        <taxon>Metazoa</taxon>
        <taxon>Spiralia</taxon>
        <taxon>Lophotrochozoa</taxon>
        <taxon>Platyhelminthes</taxon>
        <taxon>Monogenea</taxon>
        <taxon>Monopisthocotylea</taxon>
        <taxon>Dactylogyridea</taxon>
        <taxon>Ancyrocephalidae</taxon>
        <taxon>Cichlidogyrus</taxon>
    </lineage>
</organism>
<evidence type="ECO:0000313" key="2">
    <source>
        <dbReference type="EMBL" id="KAL3314926.1"/>
    </source>
</evidence>
<comment type="caution">
    <text evidence="2">The sequence shown here is derived from an EMBL/GenBank/DDBJ whole genome shotgun (WGS) entry which is preliminary data.</text>
</comment>
<gene>
    <name evidence="2" type="ORF">Ciccas_006447</name>
</gene>
<keyword evidence="3" id="KW-1185">Reference proteome</keyword>
<proteinExistence type="predicted"/>
<sequence>MYETTTQVESPKLKSTGVDAPIGQSWLQSDSHYLAQMPTINESSSYQAKFSAPTINDSSSYQAKISAPAPAQMRTTGVDACEQPRMDSGMQTAEQEFRPQTVKDTITQITETSYYEAPMPTVIEASAYRQVQHQRPGLEQISTVAVEAYQPARADTWMQTSDSILGDMAPSKPSRTVRDNQSFYSKQQFSVSVSATPRSSPKTSPRTSLLLHQPKQINNWGGQTAPHMLPAVTQTTGVEHIIIDSTLPALPRDPATRPKTQDSSTVDMQEEFLRFERKNYTSVTKLSHSHLIPYQAQSTDRSQYTQRGRSLESIMAKKQHMERGLRQQTKHHSEEDCFQHLLAVWGPQGLREQIYRRCGNSLERGMVSSSTRRVRQTEKLATYSGISNIYDMPVGIDDLSVEVQTDIEFQDLQKMKRRPHKNKRIQRGQSYVQWPPVDEPETQAYRSLTGGFASVMTHEMTQETYSNTLHVDPVTVHRASRFPHMSKTTQTSMHQFSVVDGGSGCVDPVTGCDCLPAYLSDLALESAQVKLDVDDYYDGLQLVNFVKDQQEVKRQLLVDTHGTLTEV</sequence>
<evidence type="ECO:0000313" key="3">
    <source>
        <dbReference type="Proteomes" id="UP001626550"/>
    </source>
</evidence>
<dbReference type="AlphaFoldDB" id="A0ABD2Q5Q5"/>
<accession>A0ABD2Q5Q5</accession>
<feature type="region of interest" description="Disordered" evidence="1">
    <location>
        <begin position="188"/>
        <end position="207"/>
    </location>
</feature>
<protein>
    <submittedName>
        <fullName evidence="2">Uncharacterized protein</fullName>
    </submittedName>
</protein>
<dbReference type="EMBL" id="JBJKFK010000870">
    <property type="protein sequence ID" value="KAL3314926.1"/>
    <property type="molecule type" value="Genomic_DNA"/>
</dbReference>
<reference evidence="2 3" key="1">
    <citation type="submission" date="2024-11" db="EMBL/GenBank/DDBJ databases">
        <title>Adaptive evolution of stress response genes in parasites aligns with host niche diversity.</title>
        <authorList>
            <person name="Hahn C."/>
            <person name="Resl P."/>
        </authorList>
    </citation>
    <scope>NUCLEOTIDE SEQUENCE [LARGE SCALE GENOMIC DNA]</scope>
    <source>
        <strain evidence="2">EGGRZ-B1_66</strain>
        <tissue evidence="2">Body</tissue>
    </source>
</reference>
<evidence type="ECO:0000256" key="1">
    <source>
        <dbReference type="SAM" id="MobiDB-lite"/>
    </source>
</evidence>
<dbReference type="Proteomes" id="UP001626550">
    <property type="component" value="Unassembled WGS sequence"/>
</dbReference>
<name>A0ABD2Q5Q5_9PLAT</name>